<reference evidence="5" key="1">
    <citation type="submission" date="2022-11" db="EMBL/GenBank/DDBJ databases">
        <title>Minimal conservation of predation-associated metabolite biosynthetic gene clusters underscores biosynthetic potential of Myxococcota including descriptions for ten novel species: Archangium lansinium sp. nov., Myxococcus landrumus sp. nov., Nannocystis bai.</title>
        <authorList>
            <person name="Ahearne A."/>
            <person name="Stevens C."/>
            <person name="Phillips K."/>
        </authorList>
    </citation>
    <scope>NUCLEOTIDE SEQUENCE</scope>
    <source>
        <strain evidence="5">Na p29</strain>
    </source>
</reference>
<sequence length="287" mass="30370">MSVAYRRFVVAFVCVASCLGPLPASATPKARRPAAPQQPGKADDPLRAAAAERDALVARIGELEAIQGVEHCARWLSGQAWDTQDPWIHIMAARTWLKVQTSAATLDRAAFHAREAVALADAPPVPRIDADEVARVHAESESLQLSVAERRAEIRRVRADLRAADRQIRRGRRELIVGGAMMAVAALGGGLALGGSAYKRRFDEAIAPVLAAELPVDLAPLRALDVQGSQMLVAGAVLAAVGLIAGVPLLALGGRDLRLGRQQRGRLSLQVQPGPGGLSLVGRFGAR</sequence>
<feature type="region of interest" description="Disordered" evidence="2">
    <location>
        <begin position="25"/>
        <end position="46"/>
    </location>
</feature>
<feature type="coiled-coil region" evidence="1">
    <location>
        <begin position="147"/>
        <end position="174"/>
    </location>
</feature>
<evidence type="ECO:0000256" key="4">
    <source>
        <dbReference type="SAM" id="SignalP"/>
    </source>
</evidence>
<feature type="compositionally biased region" description="Low complexity" evidence="2">
    <location>
        <begin position="25"/>
        <end position="40"/>
    </location>
</feature>
<evidence type="ECO:0000256" key="1">
    <source>
        <dbReference type="SAM" id="Coils"/>
    </source>
</evidence>
<feature type="transmembrane region" description="Helical" evidence="3">
    <location>
        <begin position="175"/>
        <end position="193"/>
    </location>
</feature>
<proteinExistence type="predicted"/>
<name>A0A9X3EQT5_9BACT</name>
<dbReference type="RefSeq" id="WP_267770806.1">
    <property type="nucleotide sequence ID" value="NZ_JAPNKE010000002.1"/>
</dbReference>
<evidence type="ECO:0000256" key="3">
    <source>
        <dbReference type="SAM" id="Phobius"/>
    </source>
</evidence>
<gene>
    <name evidence="5" type="ORF">OV079_21900</name>
</gene>
<protein>
    <submittedName>
        <fullName evidence="5">Uncharacterized protein</fullName>
    </submittedName>
</protein>
<dbReference type="AlphaFoldDB" id="A0A9X3EQT5"/>
<evidence type="ECO:0000313" key="6">
    <source>
        <dbReference type="Proteomes" id="UP001150924"/>
    </source>
</evidence>
<accession>A0A9X3EQT5</accession>
<organism evidence="5 6">
    <name type="scientific">Nannocystis pusilla</name>
    <dbReference type="NCBI Taxonomy" id="889268"/>
    <lineage>
        <taxon>Bacteria</taxon>
        <taxon>Pseudomonadati</taxon>
        <taxon>Myxococcota</taxon>
        <taxon>Polyangia</taxon>
        <taxon>Nannocystales</taxon>
        <taxon>Nannocystaceae</taxon>
        <taxon>Nannocystis</taxon>
    </lineage>
</organism>
<keyword evidence="3" id="KW-0812">Transmembrane</keyword>
<evidence type="ECO:0000313" key="5">
    <source>
        <dbReference type="EMBL" id="MCY1008161.1"/>
    </source>
</evidence>
<keyword evidence="3" id="KW-0472">Membrane</keyword>
<feature type="transmembrane region" description="Helical" evidence="3">
    <location>
        <begin position="230"/>
        <end position="252"/>
    </location>
</feature>
<keyword evidence="6" id="KW-1185">Reference proteome</keyword>
<feature type="chain" id="PRO_5040864926" evidence="4">
    <location>
        <begin position="27"/>
        <end position="287"/>
    </location>
</feature>
<comment type="caution">
    <text evidence="5">The sequence shown here is derived from an EMBL/GenBank/DDBJ whole genome shotgun (WGS) entry which is preliminary data.</text>
</comment>
<evidence type="ECO:0000256" key="2">
    <source>
        <dbReference type="SAM" id="MobiDB-lite"/>
    </source>
</evidence>
<keyword evidence="1" id="KW-0175">Coiled coil</keyword>
<keyword evidence="4" id="KW-0732">Signal</keyword>
<dbReference type="Proteomes" id="UP001150924">
    <property type="component" value="Unassembled WGS sequence"/>
</dbReference>
<keyword evidence="3" id="KW-1133">Transmembrane helix</keyword>
<dbReference type="EMBL" id="JAPNKE010000002">
    <property type="protein sequence ID" value="MCY1008161.1"/>
    <property type="molecule type" value="Genomic_DNA"/>
</dbReference>
<feature type="signal peptide" evidence="4">
    <location>
        <begin position="1"/>
        <end position="26"/>
    </location>
</feature>